<dbReference type="RefSeq" id="WP_196103108.1">
    <property type="nucleotide sequence ID" value="NZ_CP064942.1"/>
</dbReference>
<proteinExistence type="predicted"/>
<keyword evidence="3" id="KW-1185">Reference proteome</keyword>
<evidence type="ECO:0000256" key="1">
    <source>
        <dbReference type="SAM" id="SignalP"/>
    </source>
</evidence>
<gene>
    <name evidence="2" type="ORF">I0K15_19340</name>
</gene>
<protein>
    <recommendedName>
        <fullName evidence="4">Lipoprotein</fullName>
    </recommendedName>
</protein>
<evidence type="ECO:0000313" key="3">
    <source>
        <dbReference type="Proteomes" id="UP000594800"/>
    </source>
</evidence>
<organism evidence="2 3">
    <name type="scientific">Pontivivens ytuae</name>
    <dbReference type="NCBI Taxonomy" id="2789856"/>
    <lineage>
        <taxon>Bacteria</taxon>
        <taxon>Pseudomonadati</taxon>
        <taxon>Pseudomonadota</taxon>
        <taxon>Alphaproteobacteria</taxon>
        <taxon>Rhodobacterales</taxon>
        <taxon>Paracoccaceae</taxon>
        <taxon>Pontivivens</taxon>
    </lineage>
</organism>
<reference evidence="2 3" key="1">
    <citation type="submission" date="2020-11" db="EMBL/GenBank/DDBJ databases">
        <title>Description of Pontivivens ytuae sp. nov. isolated from deep sea sediment of Mariana Trench.</title>
        <authorList>
            <person name="Wang Z."/>
            <person name="Sun Q.-L."/>
            <person name="Xu X.-D."/>
            <person name="Tang Y.-Z."/>
            <person name="Zhang J."/>
        </authorList>
    </citation>
    <scope>NUCLEOTIDE SEQUENCE [LARGE SCALE GENOMIC DNA]</scope>
    <source>
        <strain evidence="2 3">MT2928</strain>
    </source>
</reference>
<keyword evidence="1" id="KW-0732">Signal</keyword>
<name>A0A7S9LRS4_9RHOB</name>
<sequence>MLRALPFLGLVLLTACGPRIAFSNENAVVISYRPGTVTLDEVRVRAAAACAEFGKGLGRPSFDRQMAENEREVGFLCV</sequence>
<dbReference type="Proteomes" id="UP000594800">
    <property type="component" value="Chromosome"/>
</dbReference>
<accession>A0A7S9LRS4</accession>
<dbReference type="AlphaFoldDB" id="A0A7S9LRS4"/>
<evidence type="ECO:0008006" key="4">
    <source>
        <dbReference type="Google" id="ProtNLM"/>
    </source>
</evidence>
<evidence type="ECO:0000313" key="2">
    <source>
        <dbReference type="EMBL" id="QPH53899.1"/>
    </source>
</evidence>
<feature type="signal peptide" evidence="1">
    <location>
        <begin position="1"/>
        <end position="23"/>
    </location>
</feature>
<dbReference type="PROSITE" id="PS51257">
    <property type="entry name" value="PROKAR_LIPOPROTEIN"/>
    <property type="match status" value="1"/>
</dbReference>
<dbReference type="EMBL" id="CP064942">
    <property type="protein sequence ID" value="QPH53899.1"/>
    <property type="molecule type" value="Genomic_DNA"/>
</dbReference>
<dbReference type="KEGG" id="poz:I0K15_19340"/>
<feature type="chain" id="PRO_5033014065" description="Lipoprotein" evidence="1">
    <location>
        <begin position="24"/>
        <end position="78"/>
    </location>
</feature>